<gene>
    <name evidence="2" type="ordered locus">Bcep1808_2120</name>
</gene>
<dbReference type="AlphaFoldDB" id="A4JFR9"/>
<dbReference type="PANTHER" id="PTHR24120:SF4">
    <property type="entry name" value="GH07239P"/>
    <property type="match status" value="1"/>
</dbReference>
<feature type="region of interest" description="Disordered" evidence="1">
    <location>
        <begin position="1"/>
        <end position="51"/>
    </location>
</feature>
<evidence type="ECO:0000313" key="2">
    <source>
        <dbReference type="EMBL" id="ABO55122.1"/>
    </source>
</evidence>
<dbReference type="Proteomes" id="UP000002287">
    <property type="component" value="Chromosome 1"/>
</dbReference>
<dbReference type="HOGENOM" id="CLU_843790_0_0_4"/>
<name>A4JFR9_BURVG</name>
<dbReference type="PANTHER" id="PTHR24120">
    <property type="entry name" value="GH07239P"/>
    <property type="match status" value="1"/>
</dbReference>
<dbReference type="InterPro" id="IPR002110">
    <property type="entry name" value="Ankyrin_rpt"/>
</dbReference>
<sequence>MPSTQSLAKRHQSGSPASTMGAAICASTAEADRSADSGGVDAKAARAERDRLRHAARRRSVKLMKAAAASNTEGVLALLAEGADANAQDERGWTPLMHAVARGGIDCVRLLAPISDMNAKDRGFEGGKTPLMMAVERPVQFVEALLPRSNPNATERLGRNALMVAIAECASEAVEALAPHTDPLARDNGGRTALLFAASSAWLTPAAVRSLLSVCDPRETTLGGRCALEIALESGNTVAADLIAIDPRTTPADRAAAVARAEKTGKGLPLARELAIAETEALALLDVANGAERAARCADRRDSEPVGSAAAECEAPATLALARQRGMRL</sequence>
<feature type="compositionally biased region" description="Polar residues" evidence="1">
    <location>
        <begin position="1"/>
        <end position="18"/>
    </location>
</feature>
<proteinExistence type="predicted"/>
<evidence type="ECO:0000313" key="3">
    <source>
        <dbReference type="Proteomes" id="UP000002287"/>
    </source>
</evidence>
<reference evidence="3" key="1">
    <citation type="submission" date="2007-03" db="EMBL/GenBank/DDBJ databases">
        <title>Complete sequence of chromosome 1 of Burkholderia vietnamiensis G4.</title>
        <authorList>
            <consortium name="US DOE Joint Genome Institute"/>
            <person name="Copeland A."/>
            <person name="Lucas S."/>
            <person name="Lapidus A."/>
            <person name="Barry K."/>
            <person name="Detter J.C."/>
            <person name="Glavina del Rio T."/>
            <person name="Hammon N."/>
            <person name="Israni S."/>
            <person name="Dalin E."/>
            <person name="Tice H."/>
            <person name="Pitluck S."/>
            <person name="Chain P."/>
            <person name="Malfatti S."/>
            <person name="Shin M."/>
            <person name="Vergez L."/>
            <person name="Schmutz J."/>
            <person name="Larimer F."/>
            <person name="Land M."/>
            <person name="Hauser L."/>
            <person name="Kyrpides N."/>
            <person name="Tiedje J."/>
            <person name="Richardson P."/>
        </authorList>
    </citation>
    <scope>NUCLEOTIDE SEQUENCE [LARGE SCALE GENOMIC DNA]</scope>
    <source>
        <strain evidence="3">G4 / LMG 22486</strain>
    </source>
</reference>
<accession>A4JFR9</accession>
<dbReference type="SMART" id="SM00248">
    <property type="entry name" value="ANK"/>
    <property type="match status" value="4"/>
</dbReference>
<dbReference type="eggNOG" id="COG0666">
    <property type="taxonomic scope" value="Bacteria"/>
</dbReference>
<evidence type="ECO:0000256" key="1">
    <source>
        <dbReference type="SAM" id="MobiDB-lite"/>
    </source>
</evidence>
<dbReference type="SUPFAM" id="SSF48403">
    <property type="entry name" value="Ankyrin repeat"/>
    <property type="match status" value="1"/>
</dbReference>
<dbReference type="InterPro" id="IPR036770">
    <property type="entry name" value="Ankyrin_rpt-contain_sf"/>
</dbReference>
<organism evidence="2 3">
    <name type="scientific">Burkholderia vietnamiensis (strain G4 / LMG 22486)</name>
    <name type="common">Burkholderia cepacia (strain R1808)</name>
    <dbReference type="NCBI Taxonomy" id="269482"/>
    <lineage>
        <taxon>Bacteria</taxon>
        <taxon>Pseudomonadati</taxon>
        <taxon>Pseudomonadota</taxon>
        <taxon>Betaproteobacteria</taxon>
        <taxon>Burkholderiales</taxon>
        <taxon>Burkholderiaceae</taxon>
        <taxon>Burkholderia</taxon>
        <taxon>Burkholderia cepacia complex</taxon>
    </lineage>
</organism>
<dbReference type="Pfam" id="PF12796">
    <property type="entry name" value="Ank_2"/>
    <property type="match status" value="1"/>
</dbReference>
<protein>
    <submittedName>
        <fullName evidence="2">Uncharacterized protein</fullName>
    </submittedName>
</protein>
<dbReference type="EMBL" id="CP000614">
    <property type="protein sequence ID" value="ABO55122.1"/>
    <property type="molecule type" value="Genomic_DNA"/>
</dbReference>
<dbReference type="Gene3D" id="1.25.40.20">
    <property type="entry name" value="Ankyrin repeat-containing domain"/>
    <property type="match status" value="2"/>
</dbReference>
<dbReference type="KEGG" id="bvi:Bcep1808_2120"/>